<dbReference type="RefSeq" id="WP_012119500.1">
    <property type="nucleotide sequence ID" value="NC_009767.1"/>
</dbReference>
<protein>
    <submittedName>
        <fullName evidence="1">Uncharacterized protein</fullName>
    </submittedName>
</protein>
<gene>
    <name evidence="1" type="ordered locus">Rcas_0957</name>
</gene>
<dbReference type="KEGG" id="rca:Rcas_0957"/>
<dbReference type="Proteomes" id="UP000000263">
    <property type="component" value="Chromosome"/>
</dbReference>
<organism evidence="1 2">
    <name type="scientific">Roseiflexus castenholzii (strain DSM 13941 / HLO8)</name>
    <dbReference type="NCBI Taxonomy" id="383372"/>
    <lineage>
        <taxon>Bacteria</taxon>
        <taxon>Bacillati</taxon>
        <taxon>Chloroflexota</taxon>
        <taxon>Chloroflexia</taxon>
        <taxon>Chloroflexales</taxon>
        <taxon>Roseiflexineae</taxon>
        <taxon>Roseiflexaceae</taxon>
        <taxon>Roseiflexus</taxon>
    </lineage>
</organism>
<sequence length="285" mass="32284">MTDDIQTDNAPDEGAQLHPEQKQYDDHYFKIFESALDQCRDYKPRFGGGSGSGLTLKEFQTLYENDPFYHWIGLDSPLMYAAHKAAGGITSVYRQIGIACQRIFNQMVHDHLGLSSEEAAWSYVIESRRLSLDGRIEIDKVRNAAAQRRVQQWICDAGRLAGLPEDTLQGIKGCVFEVRQGYKSKDSKRQNADIANAANAYVHKYMPAIILFSTQIDSDVAKRYKERHWIILTGTKNGSSIESTYAFCRNAIGYDLANFFECHSEDIKKLVKDLLETLLSPEEPV</sequence>
<accession>A7NHX3</accession>
<dbReference type="EMBL" id="CP000804">
    <property type="protein sequence ID" value="ABU57070.1"/>
    <property type="molecule type" value="Genomic_DNA"/>
</dbReference>
<name>A7NHX3_ROSCS</name>
<evidence type="ECO:0000313" key="2">
    <source>
        <dbReference type="Proteomes" id="UP000000263"/>
    </source>
</evidence>
<evidence type="ECO:0000313" key="1">
    <source>
        <dbReference type="EMBL" id="ABU57070.1"/>
    </source>
</evidence>
<dbReference type="REBASE" id="16031">
    <property type="entry name" value="Rca13941ORF958P"/>
</dbReference>
<keyword evidence="2" id="KW-1185">Reference proteome</keyword>
<proteinExistence type="predicted"/>
<dbReference type="HOGENOM" id="CLU_089240_0_0_0"/>
<reference evidence="1 2" key="1">
    <citation type="submission" date="2007-08" db="EMBL/GenBank/DDBJ databases">
        <title>Complete sequence of Roseiflexus castenholzii DSM 13941.</title>
        <authorList>
            <consortium name="US DOE Joint Genome Institute"/>
            <person name="Copeland A."/>
            <person name="Lucas S."/>
            <person name="Lapidus A."/>
            <person name="Barry K."/>
            <person name="Glavina del Rio T."/>
            <person name="Dalin E."/>
            <person name="Tice H."/>
            <person name="Pitluck S."/>
            <person name="Thompson L.S."/>
            <person name="Brettin T."/>
            <person name="Bruce D."/>
            <person name="Detter J.C."/>
            <person name="Han C."/>
            <person name="Tapia R."/>
            <person name="Schmutz J."/>
            <person name="Larimer F."/>
            <person name="Land M."/>
            <person name="Hauser L."/>
            <person name="Kyrpides N."/>
            <person name="Mikhailova N."/>
            <person name="Bryant D.A."/>
            <person name="Hanada S."/>
            <person name="Tsukatani Y."/>
            <person name="Richardson P."/>
        </authorList>
    </citation>
    <scope>NUCLEOTIDE SEQUENCE [LARGE SCALE GENOMIC DNA]</scope>
    <source>
        <strain evidence="2">DSM 13941 / HLO8</strain>
    </source>
</reference>
<dbReference type="AlphaFoldDB" id="A7NHX3"/>
<dbReference type="eggNOG" id="ENOG502Z89A">
    <property type="taxonomic scope" value="Bacteria"/>
</dbReference>
<dbReference type="STRING" id="383372.Rcas_0957"/>